<dbReference type="AlphaFoldDB" id="A0A6B0RRZ2"/>
<sequence length="183" mass="20810">MYLCMGDVVLAVMGYPDVCSKREEGSGIGVYTTLQSALFLLALPHPQGVLPRISLSSSGSVVFHEFPAYVNDTGPAFQYADLSISKHWVATLLKYYRIIGYEQRIQDRGDTGPQDKSTANHLWRAHWVLNETHHRYCQKGYDYHVDFQEFNKILLSPMPEKPKNGHPRETESYCGEFRGMCTS</sequence>
<evidence type="ECO:0000313" key="2">
    <source>
        <dbReference type="Proteomes" id="UP000322234"/>
    </source>
</evidence>
<evidence type="ECO:0000313" key="1">
    <source>
        <dbReference type="EMBL" id="MXQ92810.1"/>
    </source>
</evidence>
<accession>A0A6B0RRZ2</accession>
<protein>
    <submittedName>
        <fullName evidence="1">Uncharacterized protein</fullName>
    </submittedName>
</protein>
<name>A0A6B0RRZ2_9CETA</name>
<dbReference type="EMBL" id="VBQZ03000087">
    <property type="protein sequence ID" value="MXQ92810.1"/>
    <property type="molecule type" value="Genomic_DNA"/>
</dbReference>
<gene>
    <name evidence="1" type="ORF">E5288_WYG002857</name>
</gene>
<comment type="caution">
    <text evidence="1">The sequence shown here is derived from an EMBL/GenBank/DDBJ whole genome shotgun (WGS) entry which is preliminary data.</text>
</comment>
<dbReference type="Proteomes" id="UP000322234">
    <property type="component" value="Unassembled WGS sequence"/>
</dbReference>
<organism evidence="1 2">
    <name type="scientific">Bos mutus</name>
    <name type="common">wild yak</name>
    <dbReference type="NCBI Taxonomy" id="72004"/>
    <lineage>
        <taxon>Eukaryota</taxon>
        <taxon>Metazoa</taxon>
        <taxon>Chordata</taxon>
        <taxon>Craniata</taxon>
        <taxon>Vertebrata</taxon>
        <taxon>Euteleostomi</taxon>
        <taxon>Mammalia</taxon>
        <taxon>Eutheria</taxon>
        <taxon>Laurasiatheria</taxon>
        <taxon>Artiodactyla</taxon>
        <taxon>Ruminantia</taxon>
        <taxon>Pecora</taxon>
        <taxon>Bovidae</taxon>
        <taxon>Bovinae</taxon>
        <taxon>Bos</taxon>
    </lineage>
</organism>
<proteinExistence type="predicted"/>
<reference evidence="1" key="1">
    <citation type="submission" date="2019-10" db="EMBL/GenBank/DDBJ databases">
        <title>The sequence and de novo assembly of the wild yak genome.</title>
        <authorList>
            <person name="Liu Y."/>
        </authorList>
    </citation>
    <scope>NUCLEOTIDE SEQUENCE [LARGE SCALE GENOMIC DNA]</scope>
    <source>
        <strain evidence="1">WY2019</strain>
    </source>
</reference>
<keyword evidence="2" id="KW-1185">Reference proteome</keyword>